<protein>
    <submittedName>
        <fullName evidence="2">Dynein heavy chain 8, axonemal</fullName>
    </submittedName>
</protein>
<feature type="non-terminal residue" evidence="2">
    <location>
        <position position="85"/>
    </location>
</feature>
<name>A0AAN8X926_HALRR</name>
<gene>
    <name evidence="2" type="primary">DNAH8_2</name>
    <name evidence="2" type="ORF">SK128_006965</name>
</gene>
<organism evidence="2 3">
    <name type="scientific">Halocaridina rubra</name>
    <name type="common">Hawaiian red shrimp</name>
    <dbReference type="NCBI Taxonomy" id="373956"/>
    <lineage>
        <taxon>Eukaryota</taxon>
        <taxon>Metazoa</taxon>
        <taxon>Ecdysozoa</taxon>
        <taxon>Arthropoda</taxon>
        <taxon>Crustacea</taxon>
        <taxon>Multicrustacea</taxon>
        <taxon>Malacostraca</taxon>
        <taxon>Eumalacostraca</taxon>
        <taxon>Eucarida</taxon>
        <taxon>Decapoda</taxon>
        <taxon>Pleocyemata</taxon>
        <taxon>Caridea</taxon>
        <taxon>Atyoidea</taxon>
        <taxon>Atyidae</taxon>
        <taxon>Halocaridina</taxon>
    </lineage>
</organism>
<dbReference type="Pfam" id="PF18199">
    <property type="entry name" value="Dynein_C"/>
    <property type="match status" value="1"/>
</dbReference>
<accession>A0AAN8X926</accession>
<dbReference type="AlphaFoldDB" id="A0AAN8X926"/>
<evidence type="ECO:0000313" key="3">
    <source>
        <dbReference type="Proteomes" id="UP001381693"/>
    </source>
</evidence>
<dbReference type="EMBL" id="JAXCGZ010007790">
    <property type="protein sequence ID" value="KAK7078521.1"/>
    <property type="molecule type" value="Genomic_DNA"/>
</dbReference>
<proteinExistence type="predicted"/>
<feature type="domain" description="Dynein heavy chain C-terminal" evidence="1">
    <location>
        <begin position="36"/>
        <end position="82"/>
    </location>
</feature>
<dbReference type="InterPro" id="IPR041228">
    <property type="entry name" value="Dynein_C"/>
</dbReference>
<reference evidence="2 3" key="1">
    <citation type="submission" date="2023-11" db="EMBL/GenBank/DDBJ databases">
        <title>Halocaridina rubra genome assembly.</title>
        <authorList>
            <person name="Smith C."/>
        </authorList>
    </citation>
    <scope>NUCLEOTIDE SEQUENCE [LARGE SCALE GENOMIC DNA]</scope>
    <source>
        <strain evidence="2">EP-1</strain>
        <tissue evidence="2">Whole</tissue>
    </source>
</reference>
<dbReference type="Proteomes" id="UP001381693">
    <property type="component" value="Unassembled WGS sequence"/>
</dbReference>
<evidence type="ECO:0000313" key="2">
    <source>
        <dbReference type="EMBL" id="KAK7078521.1"/>
    </source>
</evidence>
<keyword evidence="3" id="KW-1185">Reference proteome</keyword>
<evidence type="ECO:0000259" key="1">
    <source>
        <dbReference type="Pfam" id="PF18199"/>
    </source>
</evidence>
<comment type="caution">
    <text evidence="2">The sequence shown here is derived from an EMBL/GenBank/DDBJ whole genome shotgun (WGS) entry which is preliminary data.</text>
</comment>
<sequence>MLMLAEEKDKKITKEELQIALSVIRAGTAFIRYQINTAKGILETILQMQPKEGGGQGGGETREAVVSRLAHDMLAKLPHEYNQHE</sequence>